<reference evidence="2" key="2">
    <citation type="submission" date="2020-09" db="EMBL/GenBank/DDBJ databases">
        <authorList>
            <person name="Sun Q."/>
            <person name="Ohkuma M."/>
        </authorList>
    </citation>
    <scope>NUCLEOTIDE SEQUENCE</scope>
    <source>
        <strain evidence="2">JCM 11219</strain>
    </source>
</reference>
<dbReference type="SUPFAM" id="SSF51905">
    <property type="entry name" value="FAD/NAD(P)-binding domain"/>
    <property type="match status" value="1"/>
</dbReference>
<dbReference type="AlphaFoldDB" id="A0A830E508"/>
<keyword evidence="4" id="KW-1185">Reference proteome</keyword>
<name>A0A830E508_9CREN</name>
<dbReference type="Pfam" id="PF13450">
    <property type="entry name" value="NAD_binding_8"/>
    <property type="match status" value="1"/>
</dbReference>
<gene>
    <name evidence="2" type="ORF">GCM10007112_24830</name>
    <name evidence="1" type="ORF">Vsou_22160</name>
</gene>
<reference evidence="4" key="3">
    <citation type="submission" date="2022-09" db="EMBL/GenBank/DDBJ databases">
        <title>Complete genome sequence of Vulcanisaeta souniana.</title>
        <authorList>
            <person name="Kato S."/>
            <person name="Itoh T."/>
            <person name="Ohkuma M."/>
        </authorList>
    </citation>
    <scope>NUCLEOTIDE SEQUENCE [LARGE SCALE GENOMIC DNA]</scope>
    <source>
        <strain evidence="4">JCM 11219</strain>
    </source>
</reference>
<dbReference type="InterPro" id="IPR036188">
    <property type="entry name" value="FAD/NAD-bd_sf"/>
</dbReference>
<organism evidence="2 3">
    <name type="scientific">Vulcanisaeta souniana JCM 11219</name>
    <dbReference type="NCBI Taxonomy" id="1293586"/>
    <lineage>
        <taxon>Archaea</taxon>
        <taxon>Thermoproteota</taxon>
        <taxon>Thermoprotei</taxon>
        <taxon>Thermoproteales</taxon>
        <taxon>Thermoproteaceae</taxon>
        <taxon>Vulcanisaeta</taxon>
    </lineage>
</organism>
<reference evidence="1" key="4">
    <citation type="journal article" date="2023" name="Microbiol. Resour. Announc.">
        <title>Complete Genome Sequence of Vulcanisaeta souniana Strain IC-059, a Hyperthermophilic Archaeon Isolated from Hot Spring Water in Japan.</title>
        <authorList>
            <person name="Kato S."/>
            <person name="Itoh T."/>
            <person name="Wu L."/>
            <person name="Ma J."/>
            <person name="Ohkuma M."/>
        </authorList>
    </citation>
    <scope>NUCLEOTIDE SEQUENCE</scope>
    <source>
        <strain evidence="1">JCM 11219</strain>
    </source>
</reference>
<reference evidence="2" key="1">
    <citation type="journal article" date="2014" name="Int. J. Syst. Evol. Microbiol.">
        <title>Complete genome sequence of Corynebacterium casei LMG S-19264T (=DSM 44701T), isolated from a smear-ripened cheese.</title>
        <authorList>
            <consortium name="US DOE Joint Genome Institute (JGI-PGF)"/>
            <person name="Walter F."/>
            <person name="Albersmeier A."/>
            <person name="Kalinowski J."/>
            <person name="Ruckert C."/>
        </authorList>
    </citation>
    <scope>NUCLEOTIDE SEQUENCE</scope>
    <source>
        <strain evidence="2">JCM 11219</strain>
    </source>
</reference>
<dbReference type="Proteomes" id="UP001060771">
    <property type="component" value="Chromosome"/>
</dbReference>
<evidence type="ECO:0000313" key="1">
    <source>
        <dbReference type="EMBL" id="BDR93123.1"/>
    </source>
</evidence>
<protein>
    <submittedName>
        <fullName evidence="2">Uncharacterized protein</fullName>
    </submittedName>
</protein>
<accession>A0A830E508</accession>
<evidence type="ECO:0000313" key="4">
    <source>
        <dbReference type="Proteomes" id="UP001060771"/>
    </source>
</evidence>
<sequence>MYMVDTVIIDAGYNGLVTGIVLTKAGLNVLVLDHATWLGGQVAGAPGYNAAMRILNEWNPLR</sequence>
<dbReference type="Proteomes" id="UP000657075">
    <property type="component" value="Unassembled WGS sequence"/>
</dbReference>
<evidence type="ECO:0000313" key="3">
    <source>
        <dbReference type="Proteomes" id="UP000657075"/>
    </source>
</evidence>
<dbReference type="EMBL" id="BMNM01000016">
    <property type="protein sequence ID" value="GGI86961.1"/>
    <property type="molecule type" value="Genomic_DNA"/>
</dbReference>
<dbReference type="Gene3D" id="3.50.50.60">
    <property type="entry name" value="FAD/NAD(P)-binding domain"/>
    <property type="match status" value="1"/>
</dbReference>
<dbReference type="EMBL" id="AP026830">
    <property type="protein sequence ID" value="BDR93123.1"/>
    <property type="molecule type" value="Genomic_DNA"/>
</dbReference>
<evidence type="ECO:0000313" key="2">
    <source>
        <dbReference type="EMBL" id="GGI86961.1"/>
    </source>
</evidence>
<proteinExistence type="predicted"/>